<accession>A0A8E2A2T2</accession>
<feature type="transmembrane region" description="Helical" evidence="1">
    <location>
        <begin position="12"/>
        <end position="32"/>
    </location>
</feature>
<sequence length="281" mass="32961">MKKVTFFDKRILTKFWGYFSVISGIISFIYLFNFLPATCEKCNLWIGISCVIILIIIYFSIWIYVNKLKNVKIDIDGSNVIIKEGDIFKEDGYKVIGFNEYFDTQVDNKMISEHSLNGIFIKKICGNNTEELDKYIVEQSDSEDIVAKNVERRKGGKKIKYKLSSTIVYDEYLLTAFSKFDVENRANLTMPEYIEFLINFWDRVNRIYAQKNVSVPIFGSGITRIKEHKNITDEDLLKIMLWTFKLSEYRFKYPAKLTIIIHKDKIDEINLLDVESMEKGL</sequence>
<dbReference type="Pfam" id="PF20016">
    <property type="entry name" value="ThsA_Macro"/>
    <property type="match status" value="1"/>
</dbReference>
<keyword evidence="1" id="KW-0472">Membrane</keyword>
<keyword evidence="1" id="KW-0812">Transmembrane</keyword>
<protein>
    <recommendedName>
        <fullName evidence="2">Thoeris protein ThsA Macro domain-containing protein</fullName>
    </recommendedName>
</protein>
<organism evidence="3 4">
    <name type="scientific">Macellibacteroides fermentans</name>
    <dbReference type="NCBI Taxonomy" id="879969"/>
    <lineage>
        <taxon>Bacteria</taxon>
        <taxon>Pseudomonadati</taxon>
        <taxon>Bacteroidota</taxon>
        <taxon>Bacteroidia</taxon>
        <taxon>Bacteroidales</taxon>
        <taxon>Porphyromonadaceae</taxon>
        <taxon>Macellibacteroides</taxon>
    </lineage>
</organism>
<dbReference type="AlphaFoldDB" id="A0A8E2A2T2"/>
<evidence type="ECO:0000313" key="4">
    <source>
        <dbReference type="Proteomes" id="UP000574332"/>
    </source>
</evidence>
<proteinExistence type="predicted"/>
<evidence type="ECO:0000256" key="1">
    <source>
        <dbReference type="SAM" id="Phobius"/>
    </source>
</evidence>
<name>A0A8E2A2T2_9PORP</name>
<keyword evidence="1" id="KW-1133">Transmembrane helix</keyword>
<gene>
    <name evidence="3" type="ORF">F5613_003417</name>
</gene>
<reference evidence="3 4" key="1">
    <citation type="submission" date="2020-07" db="EMBL/GenBank/DDBJ databases">
        <title>Genomic Encyclopedia of Type Strains, Phase IV (KMG-IV): sequencing the most valuable type-strain genomes for metagenomic binning, comparative biology and taxonomic classification.</title>
        <authorList>
            <person name="Goeker M."/>
        </authorList>
    </citation>
    <scope>NUCLEOTIDE SEQUENCE [LARGE SCALE GENOMIC DNA]</scope>
    <source>
        <strain evidence="3 4">DSM 23697</strain>
    </source>
</reference>
<dbReference type="Proteomes" id="UP000574332">
    <property type="component" value="Unassembled WGS sequence"/>
</dbReference>
<comment type="caution">
    <text evidence="3">The sequence shown here is derived from an EMBL/GenBank/DDBJ whole genome shotgun (WGS) entry which is preliminary data.</text>
</comment>
<feature type="domain" description="Thoeris protein ThsA Macro" evidence="2">
    <location>
        <begin position="81"/>
        <end position="262"/>
    </location>
</feature>
<evidence type="ECO:0000259" key="2">
    <source>
        <dbReference type="Pfam" id="PF20016"/>
    </source>
</evidence>
<feature type="transmembrane region" description="Helical" evidence="1">
    <location>
        <begin position="44"/>
        <end position="65"/>
    </location>
</feature>
<keyword evidence="4" id="KW-1185">Reference proteome</keyword>
<dbReference type="RefSeq" id="WP_179400549.1">
    <property type="nucleotide sequence ID" value="NZ_JACCCY010000010.1"/>
</dbReference>
<dbReference type="InterPro" id="IPR045535">
    <property type="entry name" value="ThsA_Macro"/>
</dbReference>
<dbReference type="EMBL" id="JACCCY010000010">
    <property type="protein sequence ID" value="NYI51241.1"/>
    <property type="molecule type" value="Genomic_DNA"/>
</dbReference>
<evidence type="ECO:0000313" key="3">
    <source>
        <dbReference type="EMBL" id="NYI51241.1"/>
    </source>
</evidence>